<evidence type="ECO:0000256" key="1">
    <source>
        <dbReference type="SAM" id="MobiDB-lite"/>
    </source>
</evidence>
<reference evidence="3" key="2">
    <citation type="submission" date="2021-12" db="EMBL/GenBank/DDBJ databases">
        <title>Resequencing data analysis of finger millet.</title>
        <authorList>
            <person name="Hatakeyama M."/>
            <person name="Aluri S."/>
            <person name="Balachadran M.T."/>
            <person name="Sivarajan S.R."/>
            <person name="Poveda L."/>
            <person name="Shimizu-Inatsugi R."/>
            <person name="Schlapbach R."/>
            <person name="Sreeman S.M."/>
            <person name="Shimizu K.K."/>
        </authorList>
    </citation>
    <scope>NUCLEOTIDE SEQUENCE</scope>
</reference>
<feature type="chain" id="PRO_5043685928" evidence="2">
    <location>
        <begin position="23"/>
        <end position="161"/>
    </location>
</feature>
<feature type="region of interest" description="Disordered" evidence="1">
    <location>
        <begin position="88"/>
        <end position="161"/>
    </location>
</feature>
<sequence length="161" mass="16806">MRIGKTEIALRLLLTKLKSVAGWVRAYGVEAPELVGAVGEADGVVVGDEDAVRAVGFGRRRARSVVAEERGNGALSVSAAIRSGGARRRRPACAADAQGGRGRRGALAARRNARRREGGKLAARGRAVNGGEGGRHRGRRDGGVGGKEGGRESVPELWSDF</sequence>
<evidence type="ECO:0000313" key="3">
    <source>
        <dbReference type="EMBL" id="GJM94288.1"/>
    </source>
</evidence>
<organism evidence="3 4">
    <name type="scientific">Eleusine coracana subsp. coracana</name>
    <dbReference type="NCBI Taxonomy" id="191504"/>
    <lineage>
        <taxon>Eukaryota</taxon>
        <taxon>Viridiplantae</taxon>
        <taxon>Streptophyta</taxon>
        <taxon>Embryophyta</taxon>
        <taxon>Tracheophyta</taxon>
        <taxon>Spermatophyta</taxon>
        <taxon>Magnoliopsida</taxon>
        <taxon>Liliopsida</taxon>
        <taxon>Poales</taxon>
        <taxon>Poaceae</taxon>
        <taxon>PACMAD clade</taxon>
        <taxon>Chloridoideae</taxon>
        <taxon>Cynodonteae</taxon>
        <taxon>Eleusininae</taxon>
        <taxon>Eleusine</taxon>
    </lineage>
</organism>
<keyword evidence="4" id="KW-1185">Reference proteome</keyword>
<evidence type="ECO:0000256" key="2">
    <source>
        <dbReference type="SAM" id="SignalP"/>
    </source>
</evidence>
<proteinExistence type="predicted"/>
<dbReference type="EMBL" id="BQKI01000005">
    <property type="protein sequence ID" value="GJM94288.1"/>
    <property type="molecule type" value="Genomic_DNA"/>
</dbReference>
<name>A0AAV5C852_ELECO</name>
<feature type="signal peptide" evidence="2">
    <location>
        <begin position="1"/>
        <end position="22"/>
    </location>
</feature>
<protein>
    <submittedName>
        <fullName evidence="3">Uncharacterized protein</fullName>
    </submittedName>
</protein>
<comment type="caution">
    <text evidence="3">The sequence shown here is derived from an EMBL/GenBank/DDBJ whole genome shotgun (WGS) entry which is preliminary data.</text>
</comment>
<dbReference type="Proteomes" id="UP001054889">
    <property type="component" value="Unassembled WGS sequence"/>
</dbReference>
<accession>A0AAV5C852</accession>
<gene>
    <name evidence="3" type="primary">ga10922</name>
    <name evidence="3" type="ORF">PR202_ga10922</name>
</gene>
<evidence type="ECO:0000313" key="4">
    <source>
        <dbReference type="Proteomes" id="UP001054889"/>
    </source>
</evidence>
<reference evidence="3" key="1">
    <citation type="journal article" date="2018" name="DNA Res.">
        <title>Multiple hybrid de novo genome assembly of finger millet, an orphan allotetraploid crop.</title>
        <authorList>
            <person name="Hatakeyama M."/>
            <person name="Aluri S."/>
            <person name="Balachadran M.T."/>
            <person name="Sivarajan S.R."/>
            <person name="Patrignani A."/>
            <person name="Gruter S."/>
            <person name="Poveda L."/>
            <person name="Shimizu-Inatsugi R."/>
            <person name="Baeten J."/>
            <person name="Francoijs K.J."/>
            <person name="Nataraja K.N."/>
            <person name="Reddy Y.A.N."/>
            <person name="Phadnis S."/>
            <person name="Ravikumar R.L."/>
            <person name="Schlapbach R."/>
            <person name="Sreeman S.M."/>
            <person name="Shimizu K.K."/>
        </authorList>
    </citation>
    <scope>NUCLEOTIDE SEQUENCE</scope>
</reference>
<keyword evidence="2" id="KW-0732">Signal</keyword>
<dbReference type="AlphaFoldDB" id="A0AAV5C852"/>